<evidence type="ECO:0000313" key="2">
    <source>
        <dbReference type="Proteomes" id="UP000265520"/>
    </source>
</evidence>
<comment type="caution">
    <text evidence="1">The sequence shown here is derived from an EMBL/GenBank/DDBJ whole genome shotgun (WGS) entry which is preliminary data.</text>
</comment>
<reference evidence="1 2" key="1">
    <citation type="journal article" date="2018" name="Front. Plant Sci.">
        <title>Red Clover (Trifolium pratense) and Zigzag Clover (T. medium) - A Picture of Genomic Similarities and Differences.</title>
        <authorList>
            <person name="Dluhosova J."/>
            <person name="Istvanek J."/>
            <person name="Nedelnik J."/>
            <person name="Repkova J."/>
        </authorList>
    </citation>
    <scope>NUCLEOTIDE SEQUENCE [LARGE SCALE GENOMIC DNA]</scope>
    <source>
        <strain evidence="2">cv. 10/8</strain>
        <tissue evidence="1">Leaf</tissue>
    </source>
</reference>
<feature type="non-terminal residue" evidence="1">
    <location>
        <position position="1"/>
    </location>
</feature>
<protein>
    <submittedName>
        <fullName evidence="1">Uncharacterized protein</fullName>
    </submittedName>
</protein>
<evidence type="ECO:0000313" key="1">
    <source>
        <dbReference type="EMBL" id="MCI31837.1"/>
    </source>
</evidence>
<accession>A0A392R6H6</accession>
<sequence>IKKITGIEVTYPQKTPPYRLMLSNPFGEGSSNGPIPFFVLPATFTHRLEKTLTASDVETGTLVYTLLERFLPVCISKGGDSTNLD</sequence>
<keyword evidence="2" id="KW-1185">Reference proteome</keyword>
<dbReference type="AlphaFoldDB" id="A0A392R6H6"/>
<dbReference type="EMBL" id="LXQA010190472">
    <property type="protein sequence ID" value="MCI31837.1"/>
    <property type="molecule type" value="Genomic_DNA"/>
</dbReference>
<organism evidence="1 2">
    <name type="scientific">Trifolium medium</name>
    <dbReference type="NCBI Taxonomy" id="97028"/>
    <lineage>
        <taxon>Eukaryota</taxon>
        <taxon>Viridiplantae</taxon>
        <taxon>Streptophyta</taxon>
        <taxon>Embryophyta</taxon>
        <taxon>Tracheophyta</taxon>
        <taxon>Spermatophyta</taxon>
        <taxon>Magnoliopsida</taxon>
        <taxon>eudicotyledons</taxon>
        <taxon>Gunneridae</taxon>
        <taxon>Pentapetalae</taxon>
        <taxon>rosids</taxon>
        <taxon>fabids</taxon>
        <taxon>Fabales</taxon>
        <taxon>Fabaceae</taxon>
        <taxon>Papilionoideae</taxon>
        <taxon>50 kb inversion clade</taxon>
        <taxon>NPAAA clade</taxon>
        <taxon>Hologalegina</taxon>
        <taxon>IRL clade</taxon>
        <taxon>Trifolieae</taxon>
        <taxon>Trifolium</taxon>
    </lineage>
</organism>
<proteinExistence type="predicted"/>
<name>A0A392R6H6_9FABA</name>
<dbReference type="Proteomes" id="UP000265520">
    <property type="component" value="Unassembled WGS sequence"/>
</dbReference>